<sequence>MIEFVGIDAQASKKVAPYIVSDGEVIDLRYAYWIDRLSVCLSARSLSVFFRSDIDSSADRVMVLEGIREFMFPNEHFSDSEETLPLSGPAGFDFLDIAGGDREHEGGSVNIALDGVNLIVDPATVTLRRRHLCDEAISVPEASRGVTMGSLLDAVHLDFSLSRVVLELSGVGGGSVVIDRASSISWEGMTELRDPGRAEQRIVRAARRTVVESEVTQLVDTPAWRIFVTSGVTT</sequence>
<organism evidence="1 2">
    <name type="scientific">Cellulomonas phragmiteti</name>
    <dbReference type="NCBI Taxonomy" id="478780"/>
    <lineage>
        <taxon>Bacteria</taxon>
        <taxon>Bacillati</taxon>
        <taxon>Actinomycetota</taxon>
        <taxon>Actinomycetes</taxon>
        <taxon>Micrococcales</taxon>
        <taxon>Cellulomonadaceae</taxon>
        <taxon>Cellulomonas</taxon>
    </lineage>
</organism>
<proteinExistence type="predicted"/>
<dbReference type="Proteomes" id="UP000614741">
    <property type="component" value="Unassembled WGS sequence"/>
</dbReference>
<name>A0ABQ4DPJ8_9CELL</name>
<evidence type="ECO:0000313" key="2">
    <source>
        <dbReference type="Proteomes" id="UP000614741"/>
    </source>
</evidence>
<dbReference type="RefSeq" id="WP_203675554.1">
    <property type="nucleotide sequence ID" value="NZ_BONP01000023.1"/>
</dbReference>
<dbReference type="EMBL" id="BONP01000023">
    <property type="protein sequence ID" value="GIG41259.1"/>
    <property type="molecule type" value="Genomic_DNA"/>
</dbReference>
<protein>
    <submittedName>
        <fullName evidence="1">Uncharacterized protein</fullName>
    </submittedName>
</protein>
<evidence type="ECO:0000313" key="1">
    <source>
        <dbReference type="EMBL" id="GIG41259.1"/>
    </source>
</evidence>
<keyword evidence="2" id="KW-1185">Reference proteome</keyword>
<reference evidence="1 2" key="1">
    <citation type="submission" date="2021-01" db="EMBL/GenBank/DDBJ databases">
        <title>Whole genome shotgun sequence of Cellulomonas phragmiteti NBRC 110785.</title>
        <authorList>
            <person name="Komaki H."/>
            <person name="Tamura T."/>
        </authorList>
    </citation>
    <scope>NUCLEOTIDE SEQUENCE [LARGE SCALE GENOMIC DNA]</scope>
    <source>
        <strain evidence="1 2">NBRC 110785</strain>
    </source>
</reference>
<gene>
    <name evidence="1" type="ORF">Cph01nite_30210</name>
</gene>
<comment type="caution">
    <text evidence="1">The sequence shown here is derived from an EMBL/GenBank/DDBJ whole genome shotgun (WGS) entry which is preliminary data.</text>
</comment>
<accession>A0ABQ4DPJ8</accession>